<dbReference type="NCBIfam" id="TIGR00931">
    <property type="entry name" value="antiport_nhaC"/>
    <property type="match status" value="1"/>
</dbReference>
<feature type="transmembrane region" description="Helical" evidence="9">
    <location>
        <begin position="312"/>
        <end position="332"/>
    </location>
</feature>
<comment type="similarity">
    <text evidence="8">Belongs to the NhaC Na(+)/H(+) (TC 2.A.35) antiporter family.</text>
</comment>
<dbReference type="PANTHER" id="PTHR33451">
    <property type="entry name" value="MALATE-2H(+)/NA(+)-LACTATE ANTIPORTER"/>
    <property type="match status" value="1"/>
</dbReference>
<feature type="transmembrane region" description="Helical" evidence="9">
    <location>
        <begin position="189"/>
        <end position="207"/>
    </location>
</feature>
<feature type="transmembrane region" description="Helical" evidence="9">
    <location>
        <begin position="65"/>
        <end position="86"/>
    </location>
</feature>
<dbReference type="InterPro" id="IPR004770">
    <property type="entry name" value="Na/H_antiport_NhaC"/>
</dbReference>
<feature type="transmembrane region" description="Helical" evidence="9">
    <location>
        <begin position="252"/>
        <end position="270"/>
    </location>
</feature>
<evidence type="ECO:0000256" key="1">
    <source>
        <dbReference type="ARBA" id="ARBA00004651"/>
    </source>
</evidence>
<evidence type="ECO:0000256" key="2">
    <source>
        <dbReference type="ARBA" id="ARBA00022448"/>
    </source>
</evidence>
<dbReference type="EMBL" id="CP118868">
    <property type="protein sequence ID" value="WEG35211.1"/>
    <property type="molecule type" value="Genomic_DNA"/>
</dbReference>
<evidence type="ECO:0000313" key="11">
    <source>
        <dbReference type="EMBL" id="WEG35211.1"/>
    </source>
</evidence>
<keyword evidence="4" id="KW-1003">Cell membrane</keyword>
<evidence type="ECO:0000256" key="6">
    <source>
        <dbReference type="ARBA" id="ARBA00022989"/>
    </source>
</evidence>
<keyword evidence="3" id="KW-0050">Antiport</keyword>
<reference evidence="11 12" key="1">
    <citation type="submission" date="2023-02" db="EMBL/GenBank/DDBJ databases">
        <title>Novel Oscillospiraceae bacterial genomes.</title>
        <authorList>
            <person name="Srinivasan S."/>
            <person name="Austin M.N."/>
            <person name="Fiedler T.L."/>
            <person name="Strenk S.M."/>
            <person name="Agnew K.J."/>
            <person name="Nagana Gowda G.A."/>
            <person name="Raftery D."/>
            <person name="Beamer M.A."/>
            <person name="Achilles S.L."/>
            <person name="Wiesenfeld H.C."/>
            <person name="Fredricks D.N."/>
            <person name="Hillier S.L."/>
        </authorList>
    </citation>
    <scope>NUCLEOTIDE SEQUENCE [LARGE SCALE GENOMIC DNA]</scope>
    <source>
        <strain evidence="11 12">CHIC02 1186E3-8</strain>
    </source>
</reference>
<evidence type="ECO:0000256" key="8">
    <source>
        <dbReference type="ARBA" id="ARBA00038435"/>
    </source>
</evidence>
<evidence type="ECO:0000256" key="9">
    <source>
        <dbReference type="SAM" id="Phobius"/>
    </source>
</evidence>
<evidence type="ECO:0000259" key="10">
    <source>
        <dbReference type="Pfam" id="PF03553"/>
    </source>
</evidence>
<protein>
    <submittedName>
        <fullName evidence="11">Na+/H+ antiporter NhaC</fullName>
    </submittedName>
</protein>
<dbReference type="PANTHER" id="PTHR33451:SF6">
    <property type="entry name" value="NA(+)_H(+) ANTIPORTER NHAC"/>
    <property type="match status" value="1"/>
</dbReference>
<gene>
    <name evidence="11" type="primary">nhaC</name>
    <name evidence="11" type="ORF">PYS61_04560</name>
</gene>
<evidence type="ECO:0000256" key="5">
    <source>
        <dbReference type="ARBA" id="ARBA00022692"/>
    </source>
</evidence>
<evidence type="ECO:0000256" key="7">
    <source>
        <dbReference type="ARBA" id="ARBA00023136"/>
    </source>
</evidence>
<dbReference type="InterPro" id="IPR018461">
    <property type="entry name" value="Na/H_Antiport_NhaC-like_C"/>
</dbReference>
<feature type="transmembrane region" description="Helical" evidence="9">
    <location>
        <begin position="34"/>
        <end position="53"/>
    </location>
</feature>
<evidence type="ECO:0000256" key="4">
    <source>
        <dbReference type="ARBA" id="ARBA00022475"/>
    </source>
</evidence>
<evidence type="ECO:0000256" key="3">
    <source>
        <dbReference type="ARBA" id="ARBA00022449"/>
    </source>
</evidence>
<keyword evidence="5 9" id="KW-0812">Transmembrane</keyword>
<feature type="transmembrane region" description="Helical" evidence="9">
    <location>
        <begin position="429"/>
        <end position="450"/>
    </location>
</feature>
<feature type="transmembrane region" description="Helical" evidence="9">
    <location>
        <begin position="401"/>
        <end position="423"/>
    </location>
</feature>
<evidence type="ECO:0000313" key="12">
    <source>
        <dbReference type="Proteomes" id="UP001220478"/>
    </source>
</evidence>
<dbReference type="Pfam" id="PF03553">
    <property type="entry name" value="Na_H_antiporter"/>
    <property type="match status" value="1"/>
</dbReference>
<name>A0ABY8C3L0_9FIRM</name>
<keyword evidence="6 9" id="KW-1133">Transmembrane helix</keyword>
<keyword evidence="2" id="KW-0813">Transport</keyword>
<feature type="transmembrane region" description="Helical" evidence="9">
    <location>
        <begin position="7"/>
        <end position="28"/>
    </location>
</feature>
<sequence length="454" mass="48552">MKQKVSFWEAIIILAVLLLLLSISVINLRLQPTVPIMFTIGLLIIWAKFKHFAWQEIDTAIKDGISVAIIPIFIFLLIGALISLWIKSGTIPTIMYLGFRLISGNFFLPSVFLVCSIIGVAIGSGFTTISTVGIALFGIGISLKINPGLVAGAIISGAVFGDKMSPLSDSTNLAAAVAESELFAHVKNMLWSTVPAFLVSLILYTIFNQNSNISFHALQGTISALQSDFSLSYLTLLPILLMFICARLKIPAIPTLFGNIFLTVILIIVQEPTISLTAIIQLISNGYVAATPDAALNALLTRGGIASMMNTVALIITTLALGGLLMHFAIIQSALTPLSRKIKSTFPLVLLTICSSIAINLLVGEQYLSIILPGRAFKAIYKQQHISGLTLSRALEDGGSVINYLVPWAVAGSFAAGTLGLAVSDFLPYTFFSLFSPLFSLISAATGLGLKKDK</sequence>
<feature type="transmembrane region" description="Helical" evidence="9">
    <location>
        <begin position="106"/>
        <end position="139"/>
    </location>
</feature>
<dbReference type="InterPro" id="IPR052180">
    <property type="entry name" value="NhaC_Na-H+_Antiporter"/>
</dbReference>
<dbReference type="RefSeq" id="WP_315571270.1">
    <property type="nucleotide sequence ID" value="NZ_CP118868.1"/>
</dbReference>
<accession>A0ABY8C3L0</accession>
<keyword evidence="12" id="KW-1185">Reference proteome</keyword>
<keyword evidence="7 9" id="KW-0472">Membrane</keyword>
<feature type="transmembrane region" description="Helical" evidence="9">
    <location>
        <begin position="227"/>
        <end position="245"/>
    </location>
</feature>
<proteinExistence type="inferred from homology"/>
<feature type="transmembrane region" description="Helical" evidence="9">
    <location>
        <begin position="344"/>
        <end position="363"/>
    </location>
</feature>
<organism evidence="11 12">
    <name type="scientific">Amygdalobacter indicium</name>
    <dbReference type="NCBI Taxonomy" id="3029272"/>
    <lineage>
        <taxon>Bacteria</taxon>
        <taxon>Bacillati</taxon>
        <taxon>Bacillota</taxon>
        <taxon>Clostridia</taxon>
        <taxon>Eubacteriales</taxon>
        <taxon>Oscillospiraceae</taxon>
        <taxon>Amygdalobacter</taxon>
    </lineage>
</organism>
<comment type="subcellular location">
    <subcellularLocation>
        <location evidence="1">Cell membrane</location>
        <topology evidence="1">Multi-pass membrane protein</topology>
    </subcellularLocation>
</comment>
<dbReference type="Proteomes" id="UP001220478">
    <property type="component" value="Chromosome"/>
</dbReference>
<feature type="domain" description="Na+/H+ antiporter NhaC-like C-terminal" evidence="10">
    <location>
        <begin position="157"/>
        <end position="447"/>
    </location>
</feature>